<evidence type="ECO:0000313" key="2">
    <source>
        <dbReference type="Proteomes" id="UP000257109"/>
    </source>
</evidence>
<keyword evidence="2" id="KW-1185">Reference proteome</keyword>
<dbReference type="OrthoDB" id="778454at2759"/>
<dbReference type="Proteomes" id="UP000257109">
    <property type="component" value="Unassembled WGS sequence"/>
</dbReference>
<gene>
    <name evidence="1" type="ORF">CR513_53977</name>
</gene>
<organism evidence="1 2">
    <name type="scientific">Mucuna pruriens</name>
    <name type="common">Velvet bean</name>
    <name type="synonym">Dolichos pruriens</name>
    <dbReference type="NCBI Taxonomy" id="157652"/>
    <lineage>
        <taxon>Eukaryota</taxon>
        <taxon>Viridiplantae</taxon>
        <taxon>Streptophyta</taxon>
        <taxon>Embryophyta</taxon>
        <taxon>Tracheophyta</taxon>
        <taxon>Spermatophyta</taxon>
        <taxon>Magnoliopsida</taxon>
        <taxon>eudicotyledons</taxon>
        <taxon>Gunneridae</taxon>
        <taxon>Pentapetalae</taxon>
        <taxon>rosids</taxon>
        <taxon>fabids</taxon>
        <taxon>Fabales</taxon>
        <taxon>Fabaceae</taxon>
        <taxon>Papilionoideae</taxon>
        <taxon>50 kb inversion clade</taxon>
        <taxon>NPAAA clade</taxon>
        <taxon>indigoferoid/millettioid clade</taxon>
        <taxon>Phaseoleae</taxon>
        <taxon>Mucuna</taxon>
    </lineage>
</organism>
<sequence length="320" mass="35865">MLQVEELMDKTPAAARHLISNMASNTQQFRIRGVDPSWMVNEIGIVDNLRLENQLTELTSLIRQLVVRQHQPSIVARVCGICTSVERPTYMCLTLQEIESNHPKSVGAIGDYQYGKQPYQSQQFDNKQFGRKQFQPSSSQGPYVAQRFGSTPSVLPNQSAESTISGTTVPIIATTESTLSRKLTIFGGPDEFQQNMSATIQDLKTQIGQLANILAGSEKLPSQTILNPRGNASVVSLRSRRELPQVDSELDADSQVPQKDKSVPLSFPTWILSGRKPESDEELLNMFRKVEINIPLLDAIKQIPKYTKFLKELCVHKRKR</sequence>
<comment type="caution">
    <text evidence="1">The sequence shown here is derived from an EMBL/GenBank/DDBJ whole genome shotgun (WGS) entry which is preliminary data.</text>
</comment>
<reference evidence="1" key="1">
    <citation type="submission" date="2018-05" db="EMBL/GenBank/DDBJ databases">
        <title>Draft genome of Mucuna pruriens seed.</title>
        <authorList>
            <person name="Nnadi N.E."/>
            <person name="Vos R."/>
            <person name="Hasami M.H."/>
            <person name="Devisetty U.K."/>
            <person name="Aguiy J.C."/>
        </authorList>
    </citation>
    <scope>NUCLEOTIDE SEQUENCE [LARGE SCALE GENOMIC DNA]</scope>
    <source>
        <strain evidence="1">JCA_2017</strain>
    </source>
</reference>
<dbReference type="EMBL" id="QJKJ01013113">
    <property type="protein sequence ID" value="RDX67175.1"/>
    <property type="molecule type" value="Genomic_DNA"/>
</dbReference>
<evidence type="ECO:0000313" key="1">
    <source>
        <dbReference type="EMBL" id="RDX67175.1"/>
    </source>
</evidence>
<protein>
    <submittedName>
        <fullName evidence="1">Uncharacterized protein</fullName>
    </submittedName>
</protein>
<name>A0A371EM92_MUCPR</name>
<proteinExistence type="predicted"/>
<dbReference type="AlphaFoldDB" id="A0A371EM92"/>
<feature type="non-terminal residue" evidence="1">
    <location>
        <position position="1"/>
    </location>
</feature>
<accession>A0A371EM92</accession>